<protein>
    <submittedName>
        <fullName evidence="2">Uncharacterized protein</fullName>
    </submittedName>
</protein>
<organism evidence="2 3">
    <name type="scientific">Leishmania panamensis</name>
    <dbReference type="NCBI Taxonomy" id="5679"/>
    <lineage>
        <taxon>Eukaryota</taxon>
        <taxon>Discoba</taxon>
        <taxon>Euglenozoa</taxon>
        <taxon>Kinetoplastea</taxon>
        <taxon>Metakinetoplastina</taxon>
        <taxon>Trypanosomatida</taxon>
        <taxon>Trypanosomatidae</taxon>
        <taxon>Leishmaniinae</taxon>
        <taxon>Leishmania</taxon>
        <taxon>Leishmania guyanensis species complex</taxon>
    </lineage>
</organism>
<dbReference type="KEGG" id="lpan:LPMP_080350"/>
<reference evidence="2 3" key="1">
    <citation type="journal article" date="2015" name="Sci. Rep.">
        <title>The genome of Leishmania panamensis: insights into genomics of the L. (Viannia) subgenus.</title>
        <authorList>
            <person name="Llanes A."/>
            <person name="Restrepo C.M."/>
            <person name="Vecchio G.D."/>
            <person name="Anguizola F.J."/>
            <person name="Lleonart R."/>
        </authorList>
    </citation>
    <scope>NUCLEOTIDE SEQUENCE [LARGE SCALE GENOMIC DNA]</scope>
    <source>
        <strain evidence="2 3">MHOM/PA/94/PSC-1</strain>
    </source>
</reference>
<accession>A0A088RKY9</accession>
<dbReference type="VEuPathDB" id="TriTrypDB:LPAL13_080008300"/>
<feature type="compositionally biased region" description="Low complexity" evidence="1">
    <location>
        <begin position="274"/>
        <end position="285"/>
    </location>
</feature>
<feature type="compositionally biased region" description="Polar residues" evidence="1">
    <location>
        <begin position="88"/>
        <end position="97"/>
    </location>
</feature>
<evidence type="ECO:0000313" key="2">
    <source>
        <dbReference type="EMBL" id="AIN95844.1"/>
    </source>
</evidence>
<keyword evidence="3" id="KW-1185">Reference proteome</keyword>
<feature type="region of interest" description="Disordered" evidence="1">
    <location>
        <begin position="3377"/>
        <end position="3399"/>
    </location>
</feature>
<name>A0A088RKY9_LEIPA</name>
<feature type="compositionally biased region" description="Low complexity" evidence="1">
    <location>
        <begin position="1532"/>
        <end position="1548"/>
    </location>
</feature>
<feature type="region of interest" description="Disordered" evidence="1">
    <location>
        <begin position="1181"/>
        <end position="1201"/>
    </location>
</feature>
<feature type="region of interest" description="Disordered" evidence="1">
    <location>
        <begin position="2934"/>
        <end position="2959"/>
    </location>
</feature>
<feature type="region of interest" description="Disordered" evidence="1">
    <location>
        <begin position="4611"/>
        <end position="4633"/>
    </location>
</feature>
<feature type="compositionally biased region" description="Basic and acidic residues" evidence="1">
    <location>
        <begin position="3388"/>
        <end position="3398"/>
    </location>
</feature>
<evidence type="ECO:0000256" key="1">
    <source>
        <dbReference type="SAM" id="MobiDB-lite"/>
    </source>
</evidence>
<feature type="region of interest" description="Disordered" evidence="1">
    <location>
        <begin position="128"/>
        <end position="164"/>
    </location>
</feature>
<feature type="compositionally biased region" description="Polar residues" evidence="1">
    <location>
        <begin position="4624"/>
        <end position="4633"/>
    </location>
</feature>
<feature type="region of interest" description="Disordered" evidence="1">
    <location>
        <begin position="270"/>
        <end position="290"/>
    </location>
</feature>
<feature type="compositionally biased region" description="Basic residues" evidence="1">
    <location>
        <begin position="650"/>
        <end position="664"/>
    </location>
</feature>
<evidence type="ECO:0000313" key="3">
    <source>
        <dbReference type="Proteomes" id="UP000063063"/>
    </source>
</evidence>
<proteinExistence type="predicted"/>
<dbReference type="VEuPathDB" id="TriTrypDB:LPMP_080350"/>
<feature type="compositionally biased region" description="Low complexity" evidence="1">
    <location>
        <begin position="1183"/>
        <end position="1201"/>
    </location>
</feature>
<feature type="region of interest" description="Disordered" evidence="1">
    <location>
        <begin position="88"/>
        <end position="114"/>
    </location>
</feature>
<dbReference type="GeneID" id="22572497"/>
<feature type="region of interest" description="Disordered" evidence="1">
    <location>
        <begin position="644"/>
        <end position="671"/>
    </location>
</feature>
<gene>
    <name evidence="2" type="ORF">LPMP_080350</name>
</gene>
<feature type="region of interest" description="Disordered" evidence="1">
    <location>
        <begin position="3477"/>
        <end position="3513"/>
    </location>
</feature>
<feature type="compositionally biased region" description="Basic and acidic residues" evidence="1">
    <location>
        <begin position="3477"/>
        <end position="3487"/>
    </location>
</feature>
<dbReference type="eggNOG" id="ENOG502SKDW">
    <property type="taxonomic scope" value="Eukaryota"/>
</dbReference>
<dbReference type="Proteomes" id="UP000063063">
    <property type="component" value="Chromosome 8"/>
</dbReference>
<feature type="region of interest" description="Disordered" evidence="1">
    <location>
        <begin position="1532"/>
        <end position="1556"/>
    </location>
</feature>
<sequence>MARHLIDQLTRLAQSGEWSLCLNLLRRAVTGNHNALWSTAATRLVLSEPPLLLKWASQPCADQTRQATAVVLLYNGAQHAMSIAATKPSQFPQTSAGAGNHPPSPVDASSLKPSAREWKSLVTHRLKKCTPSNSRGRGHAPQAPPPLSSSTVQPGVHRTDAQSSDSVATAITDLCACAHWCGIAVDESLVERACGQAAARKRHWGEGVRRIDARTRGASVGHALRLLRSGLHTLALPQSATHVTGGNSTRAAASKSFSFSVVYEDERRASRDYTPSSSAVPSSSPRKPRVTRRLAAAWQRACSEACLPAHMEPLTSRARGSSRWTRSFTAEEELRAHFQRALCWRSGTSAQAMVDGKLVREVELRLMSAFVVESYVSLRGKLESHCRQGAPIVRTRRNLSIASELQWQLLVLLVLADEVCATLGGSNSDSLDASRKVGGATESIAARECIVAVAAVQLCALSHMRSQRRVTVVARTDTEHREMNARETTAVAPYSVHTVRAARRLVESLLALNPKVDEGAVLSPTSADASSAWSPDNWLGEHLCYLAEAGCLSSSARRHKDQGAITSAPLLLLLRLLVQSTSWHSHCAGAAVKGAQHLRHVCAAVLLIESVLQRASEDELPRRLGELRGALQLAQPLVCEDKQAEEAVRKPSRVPRQGARHHSRSSHEGDCADSGTIALSAATGCFVCQVLDGCPPWISRRLLLSGSPPQLLRSRPGNPEKLLDQELLLAEVMIRLSPGMVLNAAWRQRHARDVEAVLCTSPVGSSTELEYGDALDVRAGGGANSTALRTGDSDARVPRLLLQQHNELVQVCSRLYASTGSCPYSVFTTITSLPPSWHTLSSPFLSSILSQLDPPAIFRIAEVLLEALMLRPSLSSAARHEGYSRAHRSAHAARLRADVKEGGLARADAGVTQAQAAVLALQCLLMSVPTDDARAEVSQRVLTRFCAALTESARAGEGGNADLTREMVHGAGVCLVALLVCASPSRCNLTAATQDLLAAVKSLVDSRRNLLHGRREGDEVYGALHSWWLEGMGNIVLALHAQFARGASQCARSASTEHSTGGAPHRSPLVSLSPAAQLAAWWESQSSLQTASDALQPRLREVCYWTGTRIMRLCNTAAYVATMSTPTPNAASSPPSLPTLSTTDAEAVRLACTAAYEMLSLEQLCHLALASGTFPVPEEVQEASNAAARPSSSTASSLPSSTPAVYNSCVRLLATAEAGGVLEGDLGSDDGVTSIFTHPLTAAREPGDGALNVLQHRQGHLLTDRQHESLVEALRDCSRRRCVKEAVALFYAHERQHRRLQLAEVELFAETAKRAPLSFLVRLLLYLPPPCESAVLASAIITGAWKAYQRALHQHSNRVAAAAPGVKRGGNQHEESSLASSIHRRLRRRVEQAWYESLAVARRALALLPSAGTADDIDEAEQLRLHFILQRLVCARPRSMQPSASPRPAHPSSSGVTVFLEEWDSCTVQSAQLLAALLRSSSSLERSRQRHHVLQGASVRHSVGELCQIIQFCDANGDSTTAVQEYLRLANSPASHPARSHPSSASARKTPKLRNSPAGANYARAVPLLPVDVYVSLLSLARMHVVAACEDDAATYAVPVAAAASSKSVPPATRVAYVAAHRETSEEVATESPVVSGEAPHSGAALMRDLGEGEVGGADAEMTLLLHLPASLAESAAPLSDAVAGAATESAGLLRGKSVQGAVPGDSRYHANGEDTPASAATAAATRRTITYAVNCTAAVQRLSLTLPRPLLRILRADSALTPLTAILHDALRWCRLRPRSRPARDSAAAAAADGLNAAALNSAADFADSDGPATVDVVARLIAAMFQLDGAEVDEMVDVAHLHPSTATAAVAVTRRIFACRVPPVNLEFWRLVRHSDALLSYIWDYVWELYQLEVTVLWVSPAQQQRAYLAVAECAQVIVAALQALDVWALKMHTHEVRERGSRWGSGGDGDYQVNMQPSLTTARSDVPAATSSERRLCGSVDEWRARLRSGALHRLHARLFDEGNPLAVPRSFYGEAAPALIPDSLASSDMVNTTSAAIEYVTAVIQHSSRAFKSCAPADPLMQLAANPIAAALSAPLDKSRNRSVISPGGVQELLSVTTQQYYGALSRLVSTSLPAIDDGGPLLPVHLSSLATDTLSYILRCVTDTATAVTPRHPNTIGITAESETGSTTALLVRVAAAEGMLRHIASLVQHALVLVEEADATPHTANADLLRTLWCLSGEFEYCAGLLDECMSWWTLLDLEDAVAASPSSELLEANDTSGGDFGGDISSVSKSLMTRSALTHIRVQLKQLTASFVDLYASGWCGGLHARLPEVTRARMWSRDKSRTQHLYVCAVLHHFGGASGDAAISARLAGAAEVLREALTRHSSSSYSATFRAAMNAQGQLQSGYIDLDALVNNKGEDTTEAAHCTATAGGMQALERTLLAYLTLKKQADSVVACTPDQVALVSIAALVGGFQRAVAACPSLSQAALLWRLFPALLDNVCDTTGTPEETPRGDCHAVPRPMWCESDAAAGRSLRGVTCSVPTALWRQLLRMCEESHSEATSDAVRASGVRAEALVMHSERLAVYAALLSRNPLVIMDVVMHPLLRHHQLAETHQAQWQQVQVGAGGTSASCASQGPSCEWLKKMLLYSAVDNTIAEARPVASNEAGEFALPAAWTAAGNTLGCGDSGRVRRTSSPGSLALLSSQPLLEQFVSTLILAVLRDASLICEGQTCALITSGSKQDDEGITPTLSPLQCSSFVSSSAVAIEVAERRESMLVELVQHLAYITPHALHTVFRWITGTPYPPAAHTQRSAAFPEEATPQAKLKCKALSCVDATTLRRLRVAMLSCGPWPASVARKLLQYAMRAQGVAADGSAAQAHRGDFQTAAILFPEALELYQGLQLQRESERNHAAAVSRALTVTAQCPVDTAEGVRRPLLLRVLQHYGDQVEGSSQHEQEDGSGAADSRCQGSLYPSPMSSSPADALSVLCSREHRFVVGSSSLLLPAPAAPSFSVVSTSYADCIAADVPLSAIQLACEEGARLVKASCPSTARAAEAAAAARIAQCMRDLATAPSHAACVRLLSDGALATDVIAMPSESVVDAVMFAWRTLLLRSAELDCSGPDRSGAGSGAGVITAEVHRPTRNLQPPRSCSRDRHRRTVLDVYAMFFLLTSRVCDRLATTTPLAARPKEGRRVLSGQRRLNALKREVTAYWAAVWADEVMTLESMANFSTAREAEAIGARIDEYCHSGADGVAMYSPTLGHVTLKEHLCRAQTRLQRASQESSASCSSLRATHPPEAADGKAAAELLHLLKEVSAHLRDAGARLTSLPRRIPAEANLRAAQERTWSLWPPAASDTHRLRAAMRESFRKSACVTVTVRNPVSVVAYLRAWQREHSSPPPSGRPDTRAERRSESARATALSEYDVSGAVCILLPAICLQSSSLAAQGGKQPATPKRGAQWVPPRTSASLMDVWRVADVFVRCGRLVLTCMPRDGSREASDCDPARGSSEDSDETDPFQGEVESTAPEASTAGAGVVMQALLDLVSLEDARLQKEQQQGWRRQRAGLPSYSTSSDDMLQLLAVLRQLRQRLLPPAAAATVSGAHGTGVPFTTGSAPWASFIPLSYSYVLSTSPASRSGDLGATDMDPSSLALSRDAIAWHSYLHVLHLCGSGLLDRVVQGRGRRASPSAATLTHVAHQLQRLVSLSGLEEQAAQPTVSSALRAGLLNTREAQRIICFQLRGLQHVRGHVNTLGWTVAQQITMLQAQQSTMAAVTAVCALQRPAHHGQERLQEAGACSGTAAGPCRRSAGVQGRVTAEVNRPHINHVEQATAECFYPALARSLRLISAAHPPSAAADASAQEAVLSRLHSRVEDRIQRAHDDVTEVVTECAAATGAARRGHPSAFPRASEKTATTATAESDKAAATLLATVHSAFCESGKLQSGSTHGQQNGETAHTFTKPTVIPVCSCRELHALLSAVVATVQRRSRNPDPQLLLDFLSGSEREVLGPLAAAAEDSYLERLMKAVALAASASSSKEPRHRIVEAGLTLCTLLRPWLPLSTSARETCAMEATLCLVTLALQQRARLSEKGGARTAVRASSVPLHDLVHAVLVDVLHHQQSVRLSGRGIALLGIIYNQLRLLEGAKGGVHRLVRDRRNSHTMPRADSSLLLWRILSALSTLSEKDAAEVRDAWMAECEAGVSAGESSMAEHEPAQVLDMDVPTSFAKKGRLRTENGNASTAMRNGAHVIEVLYRGALQILGEGGSGHGATEESGRWKSPLLLAATRLRAWLASEEMPAGCRGSITAHRSDSATAGATLHASMASTPVLPQLCVLEEALCSMLVGVGERPSAARSSRGEDRGSTSGGKRGTLAIRRDWLACLRVYSLYATLKRTCSAPLWKGPQRCLQKHVQNGDGGSPRHDNGRSYRDCSSANVGDVAALVLELTTVAALSAAEVAPHLRRTGAVSDARQLALLSRFVRCCDSLGMPLSSLPPPPGLQQWGRERASATPVMTQVAAPGGTVLGCVDVDAHEAVRHLAARLLSGANVPPSAPSTETLFHDWRAVLTPLQALRRVTSAFAAPETSGHEGGGGGGATTHGSVWLFSTSSAGLQWARKCRGNLSSTTSATCLEAPSSDADNGDCEATQRNGHQLPQSQSCHCHYDRLLQGIFYATLRLLWRTEHLSKLPPQVLLKELLHPLAELERAAAATLTSLCTATEMAQRAAQSTAHDNDDMSAEVLRRIFNRLAVLTHVAHRLSTHPMLRASAADAGARGGGGGTRAGWTTALIVFKLLTQIEEALYTQCGRPQGDSRGAESTARTNAAFASPSQVFAARYADVLAQRGTGVSDYLSFLLIVSCHFHQLPPAHEDAAPKESEFDEERKRLLRHAQLRHAVALAAPPSAVGAVMELFQPTPMAPRLSATAADPRLSIPIAAGSTTTLSSNINKQLPDASSVESPSGEVGGLLQVLTPDEAALLQRLHHLLQATLPLRCRGIK</sequence>
<dbReference type="EMBL" id="CP009377">
    <property type="protein sequence ID" value="AIN95844.1"/>
    <property type="molecule type" value="Genomic_DNA"/>
</dbReference>
<dbReference type="OrthoDB" id="267208at2759"/>
<dbReference type="RefSeq" id="XP_010704166.1">
    <property type="nucleotide sequence ID" value="XM_010705864.1"/>
</dbReference>